<evidence type="ECO:0000256" key="5">
    <source>
        <dbReference type="ARBA" id="ARBA00023136"/>
    </source>
</evidence>
<accession>A0AAD3SMZ3</accession>
<evidence type="ECO:0000256" key="4">
    <source>
        <dbReference type="ARBA" id="ARBA00022989"/>
    </source>
</evidence>
<comment type="similarity">
    <text evidence="2">Belongs to the ODR-4 family.</text>
</comment>
<dbReference type="InterPro" id="IPR029454">
    <property type="entry name" value="ODR-4-like"/>
</dbReference>
<evidence type="ECO:0000313" key="6">
    <source>
        <dbReference type="EMBL" id="GMH13660.1"/>
    </source>
</evidence>
<evidence type="ECO:0000256" key="2">
    <source>
        <dbReference type="ARBA" id="ARBA00010131"/>
    </source>
</evidence>
<sequence>MVKTVVGEETQLQLAELRLSQSGIFAQVGLVIGKLSSILDKGFVFDLIPTPPNDAGEPPCSLVDSFKDVDKKKGSKAKSSADSSSLVIDEGWVTEHARQVSRMLVGGIRVIGIYVWIGESTFKNSTITLCQTVKGVAEAAPLSASDWDERLLVHICYSPRRWTCRNCSLASNITPSHLRPCDFKMGKVLGTLQSFRCMYNFDMRLPIYQENMSSIRTLNDILQNEISIHAKELKGAKGLVDGNLVIEDEPCTSDGQHKVELLLPFMKDACLEASSQKEIVGVLVFAGSVCSYAYLNSKQPISEALADIKEDIIMSLRSRLDIICDEADRQTGVTADGVTEENNEMPTLETVHQLILEPLRKQATLQLPRRIFIPWLAGTFICDYLQPSETFEVLKDHFVELLSMEPPADASTILEPETGTPSLSIQSFWAVAAPLYPASVPESLANSPPERRPCITHFHAIFHWQRI</sequence>
<evidence type="ECO:0000313" key="7">
    <source>
        <dbReference type="Proteomes" id="UP001279734"/>
    </source>
</evidence>
<dbReference type="Proteomes" id="UP001279734">
    <property type="component" value="Unassembled WGS sequence"/>
</dbReference>
<name>A0AAD3SMZ3_NEPGR</name>
<comment type="subcellular location">
    <subcellularLocation>
        <location evidence="1">Membrane</location>
    </subcellularLocation>
</comment>
<dbReference type="GO" id="GO:0008104">
    <property type="term" value="P:intracellular protein localization"/>
    <property type="evidence" value="ECO:0007669"/>
    <property type="project" value="TreeGrafter"/>
</dbReference>
<evidence type="ECO:0000256" key="3">
    <source>
        <dbReference type="ARBA" id="ARBA00022692"/>
    </source>
</evidence>
<dbReference type="PANTHER" id="PTHR33966:SF1">
    <property type="entry name" value="PROTEIN ODR-4 HOMOLOG"/>
    <property type="match status" value="1"/>
</dbReference>
<protein>
    <recommendedName>
        <fullName evidence="8">Protein odr-4 homolog</fullName>
    </recommendedName>
</protein>
<dbReference type="EMBL" id="BSYO01000013">
    <property type="protein sequence ID" value="GMH13660.1"/>
    <property type="molecule type" value="Genomic_DNA"/>
</dbReference>
<evidence type="ECO:0008006" key="8">
    <source>
        <dbReference type="Google" id="ProtNLM"/>
    </source>
</evidence>
<dbReference type="AlphaFoldDB" id="A0AAD3SMZ3"/>
<proteinExistence type="inferred from homology"/>
<dbReference type="GO" id="GO:0016020">
    <property type="term" value="C:membrane"/>
    <property type="evidence" value="ECO:0007669"/>
    <property type="project" value="UniProtKB-SubCell"/>
</dbReference>
<keyword evidence="7" id="KW-1185">Reference proteome</keyword>
<dbReference type="PANTHER" id="PTHR33966">
    <property type="entry name" value="PROTEIN ODR-4 HOMOLOG"/>
    <property type="match status" value="1"/>
</dbReference>
<dbReference type="GO" id="GO:0012505">
    <property type="term" value="C:endomembrane system"/>
    <property type="evidence" value="ECO:0007669"/>
    <property type="project" value="TreeGrafter"/>
</dbReference>
<keyword evidence="5" id="KW-0472">Membrane</keyword>
<keyword evidence="4" id="KW-1133">Transmembrane helix</keyword>
<comment type="caution">
    <text evidence="6">The sequence shown here is derived from an EMBL/GenBank/DDBJ whole genome shotgun (WGS) entry which is preliminary data.</text>
</comment>
<keyword evidence="3" id="KW-0812">Transmembrane</keyword>
<dbReference type="Pfam" id="PF14778">
    <property type="entry name" value="ODR4-like"/>
    <property type="match status" value="1"/>
</dbReference>
<reference evidence="6" key="1">
    <citation type="submission" date="2023-05" db="EMBL/GenBank/DDBJ databases">
        <title>Nepenthes gracilis genome sequencing.</title>
        <authorList>
            <person name="Fukushima K."/>
        </authorList>
    </citation>
    <scope>NUCLEOTIDE SEQUENCE</scope>
    <source>
        <strain evidence="6">SING2019-196</strain>
    </source>
</reference>
<evidence type="ECO:0000256" key="1">
    <source>
        <dbReference type="ARBA" id="ARBA00004370"/>
    </source>
</evidence>
<gene>
    <name evidence="6" type="ORF">Nepgr_015501</name>
</gene>
<organism evidence="6 7">
    <name type="scientific">Nepenthes gracilis</name>
    <name type="common">Slender pitcher plant</name>
    <dbReference type="NCBI Taxonomy" id="150966"/>
    <lineage>
        <taxon>Eukaryota</taxon>
        <taxon>Viridiplantae</taxon>
        <taxon>Streptophyta</taxon>
        <taxon>Embryophyta</taxon>
        <taxon>Tracheophyta</taxon>
        <taxon>Spermatophyta</taxon>
        <taxon>Magnoliopsida</taxon>
        <taxon>eudicotyledons</taxon>
        <taxon>Gunneridae</taxon>
        <taxon>Pentapetalae</taxon>
        <taxon>Caryophyllales</taxon>
        <taxon>Nepenthaceae</taxon>
        <taxon>Nepenthes</taxon>
    </lineage>
</organism>